<dbReference type="PANTHER" id="PTHR42711">
    <property type="entry name" value="ABC TRANSPORTER ATP-BINDING PROTEIN"/>
    <property type="match status" value="1"/>
</dbReference>
<evidence type="ECO:0000256" key="2">
    <source>
        <dbReference type="ARBA" id="ARBA00022448"/>
    </source>
</evidence>
<keyword evidence="3" id="KW-0536">Nodulation</keyword>
<evidence type="ECO:0000313" key="7">
    <source>
        <dbReference type="EMBL" id="ROQ27384.1"/>
    </source>
</evidence>
<dbReference type="PANTHER" id="PTHR42711:SF5">
    <property type="entry name" value="ABC TRANSPORTER ATP-BINDING PROTEIN NATA"/>
    <property type="match status" value="1"/>
</dbReference>
<dbReference type="SMART" id="SM00382">
    <property type="entry name" value="AAA"/>
    <property type="match status" value="1"/>
</dbReference>
<keyword evidence="5 7" id="KW-0067">ATP-binding</keyword>
<dbReference type="InterPro" id="IPR027417">
    <property type="entry name" value="P-loop_NTPase"/>
</dbReference>
<keyword evidence="8" id="KW-1185">Reference proteome</keyword>
<feature type="domain" description="ABC transporter" evidence="6">
    <location>
        <begin position="2"/>
        <end position="252"/>
    </location>
</feature>
<name>A0A3N1P5R7_9GAMM</name>
<sequence>MIKVTGLAKRFGVADPKKLTEEEKADPRYKGRFFHSVLNVGFECEQGQVLGLLGPNGAGKTTTLRMLSSALKPDAGSIEVGGIDVVKDPASARKKIGFLSASTGLYGRLSAQENVAYFGKMHGLGPELLAERMETLFSLLDMKPFLHRRADQMSSGMKQRTSIARALVHNPSVVILDEPTTGLDIMATETVLAVVRHLKETGVPVIFSTHHLDEVSALCDRVVVIDKGQTVFNDSFSAFAQDQGDLRQALLALVKKDAA</sequence>
<dbReference type="EMBL" id="RJUL01000004">
    <property type="protein sequence ID" value="ROQ27384.1"/>
    <property type="molecule type" value="Genomic_DNA"/>
</dbReference>
<evidence type="ECO:0000256" key="3">
    <source>
        <dbReference type="ARBA" id="ARBA00022458"/>
    </source>
</evidence>
<keyword evidence="2" id="KW-0813">Transport</keyword>
<dbReference type="GO" id="GO:0005524">
    <property type="term" value="F:ATP binding"/>
    <property type="evidence" value="ECO:0007669"/>
    <property type="project" value="UniProtKB-KW"/>
</dbReference>
<comment type="caution">
    <text evidence="7">The sequence shown here is derived from an EMBL/GenBank/DDBJ whole genome shotgun (WGS) entry which is preliminary data.</text>
</comment>
<dbReference type="InterPro" id="IPR050763">
    <property type="entry name" value="ABC_transporter_ATP-binding"/>
</dbReference>
<protein>
    <submittedName>
        <fullName evidence="7">Sodium transport system ATP-binding protein</fullName>
    </submittedName>
</protein>
<proteinExistence type="inferred from homology"/>
<dbReference type="SUPFAM" id="SSF52540">
    <property type="entry name" value="P-loop containing nucleoside triphosphate hydrolases"/>
    <property type="match status" value="1"/>
</dbReference>
<dbReference type="GO" id="GO:0016887">
    <property type="term" value="F:ATP hydrolysis activity"/>
    <property type="evidence" value="ECO:0007669"/>
    <property type="project" value="InterPro"/>
</dbReference>
<comment type="similarity">
    <text evidence="1">Belongs to the ABC transporter superfamily.</text>
</comment>
<evidence type="ECO:0000256" key="5">
    <source>
        <dbReference type="ARBA" id="ARBA00022840"/>
    </source>
</evidence>
<evidence type="ECO:0000259" key="6">
    <source>
        <dbReference type="PROSITE" id="PS50893"/>
    </source>
</evidence>
<evidence type="ECO:0000256" key="1">
    <source>
        <dbReference type="ARBA" id="ARBA00005417"/>
    </source>
</evidence>
<evidence type="ECO:0000313" key="8">
    <source>
        <dbReference type="Proteomes" id="UP000268033"/>
    </source>
</evidence>
<gene>
    <name evidence="7" type="ORF">EDC28_10432</name>
</gene>
<dbReference type="PROSITE" id="PS50893">
    <property type="entry name" value="ABC_TRANSPORTER_2"/>
    <property type="match status" value="1"/>
</dbReference>
<dbReference type="Proteomes" id="UP000268033">
    <property type="component" value="Unassembled WGS sequence"/>
</dbReference>
<evidence type="ECO:0000256" key="4">
    <source>
        <dbReference type="ARBA" id="ARBA00022741"/>
    </source>
</evidence>
<organism evidence="7 8">
    <name type="scientific">Gallaecimonas pentaromativorans</name>
    <dbReference type="NCBI Taxonomy" id="584787"/>
    <lineage>
        <taxon>Bacteria</taxon>
        <taxon>Pseudomonadati</taxon>
        <taxon>Pseudomonadota</taxon>
        <taxon>Gammaproteobacteria</taxon>
        <taxon>Enterobacterales</taxon>
        <taxon>Gallaecimonadaceae</taxon>
        <taxon>Gallaecimonas</taxon>
    </lineage>
</organism>
<dbReference type="InterPro" id="IPR003593">
    <property type="entry name" value="AAA+_ATPase"/>
</dbReference>
<dbReference type="RefSeq" id="WP_123421266.1">
    <property type="nucleotide sequence ID" value="NZ_RJUL01000004.1"/>
</dbReference>
<dbReference type="STRING" id="584787.GCA_001247655_02456"/>
<dbReference type="Gene3D" id="3.40.50.300">
    <property type="entry name" value="P-loop containing nucleotide triphosphate hydrolases"/>
    <property type="match status" value="1"/>
</dbReference>
<dbReference type="AlphaFoldDB" id="A0A3N1P5R7"/>
<keyword evidence="4" id="KW-0547">Nucleotide-binding</keyword>
<dbReference type="InterPro" id="IPR003439">
    <property type="entry name" value="ABC_transporter-like_ATP-bd"/>
</dbReference>
<dbReference type="Pfam" id="PF00005">
    <property type="entry name" value="ABC_tran"/>
    <property type="match status" value="1"/>
</dbReference>
<reference evidence="7 8" key="1">
    <citation type="submission" date="2018-11" db="EMBL/GenBank/DDBJ databases">
        <title>Genomic Encyclopedia of Type Strains, Phase IV (KMG-IV): sequencing the most valuable type-strain genomes for metagenomic binning, comparative biology and taxonomic classification.</title>
        <authorList>
            <person name="Goeker M."/>
        </authorList>
    </citation>
    <scope>NUCLEOTIDE SEQUENCE [LARGE SCALE GENOMIC DNA]</scope>
    <source>
        <strain evidence="7 8">DSM 21945</strain>
    </source>
</reference>
<accession>A0A3N1P5R7</accession>